<dbReference type="RefSeq" id="WP_191780096.1">
    <property type="nucleotide sequence ID" value="NZ_JACSQV010000002.1"/>
</dbReference>
<proteinExistence type="predicted"/>
<comment type="caution">
    <text evidence="1">The sequence shown here is derived from an EMBL/GenBank/DDBJ whole genome shotgun (WGS) entry which is preliminary data.</text>
</comment>
<dbReference type="SUPFAM" id="SSF51219">
    <property type="entry name" value="TRAP-like"/>
    <property type="match status" value="1"/>
</dbReference>
<sequence>MRSDIFDQKNLEVETGQRFVLQNPKMLKVTLGEPVVAAKGAMVAYQGSVQFHHKGADSLAKFVKRAISSDDQALMTVSGQGDVFFARMAENVFLIQLEGDAISVGGSSLLAFDATLQWDLHRTRGAGMATGGLFNTLIQGHGSVALTSDGQPVILDCSQQPTFVDPNAAVCWSANLTPDVVSSMNMTSLLRGGTGEAFQYKFHGPGFVVVQPSEGFSGVAQSG</sequence>
<dbReference type="Proteomes" id="UP000604241">
    <property type="component" value="Unassembled WGS sequence"/>
</dbReference>
<dbReference type="Pfam" id="PF01987">
    <property type="entry name" value="AIM24"/>
    <property type="match status" value="1"/>
</dbReference>
<dbReference type="PANTHER" id="PTHR38074:SF1">
    <property type="entry name" value="ALTERED INHERITANCE OF MITOCHONDRIA PROTEIN 24, MITOCHONDRIAL"/>
    <property type="match status" value="1"/>
</dbReference>
<dbReference type="InterPro" id="IPR002838">
    <property type="entry name" value="AIM24"/>
</dbReference>
<evidence type="ECO:0000313" key="1">
    <source>
        <dbReference type="EMBL" id="MBD7917184.1"/>
    </source>
</evidence>
<evidence type="ECO:0000313" key="2">
    <source>
        <dbReference type="Proteomes" id="UP000604241"/>
    </source>
</evidence>
<dbReference type="InterPro" id="IPR036983">
    <property type="entry name" value="AIM24_sf"/>
</dbReference>
<dbReference type="InterPro" id="IPR016031">
    <property type="entry name" value="Trp_RNA-bd_attenuator-like_dom"/>
</dbReference>
<accession>A0ABR8QAB3</accession>
<gene>
    <name evidence="1" type="ORF">H9657_02690</name>
</gene>
<dbReference type="Gene3D" id="3.60.160.10">
    <property type="entry name" value="Mitochondrial biogenesis AIM24"/>
    <property type="match status" value="1"/>
</dbReference>
<name>A0ABR8QAB3_9CELL</name>
<protein>
    <submittedName>
        <fullName evidence="1">AIM24 family protein</fullName>
    </submittedName>
</protein>
<dbReference type="PANTHER" id="PTHR38074">
    <property type="entry name" value="ALTERED INHERITANCE OF MITOCHONDRIA PROTEIN 24, MITOCHONDRIAL"/>
    <property type="match status" value="1"/>
</dbReference>
<organism evidence="1 2">
    <name type="scientific">Cellulomonas avistercoris</name>
    <dbReference type="NCBI Taxonomy" id="2762242"/>
    <lineage>
        <taxon>Bacteria</taxon>
        <taxon>Bacillati</taxon>
        <taxon>Actinomycetota</taxon>
        <taxon>Actinomycetes</taxon>
        <taxon>Micrococcales</taxon>
        <taxon>Cellulomonadaceae</taxon>
        <taxon>Cellulomonas</taxon>
    </lineage>
</organism>
<dbReference type="EMBL" id="JACSQV010000002">
    <property type="protein sequence ID" value="MBD7917184.1"/>
    <property type="molecule type" value="Genomic_DNA"/>
</dbReference>
<keyword evidence="2" id="KW-1185">Reference proteome</keyword>
<reference evidence="1 2" key="1">
    <citation type="submission" date="2020-08" db="EMBL/GenBank/DDBJ databases">
        <title>A Genomic Blueprint of the Chicken Gut Microbiome.</title>
        <authorList>
            <person name="Gilroy R."/>
            <person name="Ravi A."/>
            <person name="Getino M."/>
            <person name="Pursley I."/>
            <person name="Horton D.L."/>
            <person name="Alikhan N.-F."/>
            <person name="Baker D."/>
            <person name="Gharbi K."/>
            <person name="Hall N."/>
            <person name="Watson M."/>
            <person name="Adriaenssens E.M."/>
            <person name="Foster-Nyarko E."/>
            <person name="Jarju S."/>
            <person name="Secka A."/>
            <person name="Antonio M."/>
            <person name="Oren A."/>
            <person name="Chaudhuri R."/>
            <person name="La Ragione R.M."/>
            <person name="Hildebrand F."/>
            <person name="Pallen M.J."/>
        </authorList>
    </citation>
    <scope>NUCLEOTIDE SEQUENCE [LARGE SCALE GENOMIC DNA]</scope>
    <source>
        <strain evidence="1 2">Sa3CUA2</strain>
    </source>
</reference>